<evidence type="ECO:0000313" key="8">
    <source>
        <dbReference type="EMBL" id="KAG7478126.1"/>
    </source>
</evidence>
<dbReference type="Pfam" id="PF01462">
    <property type="entry name" value="LRRNT"/>
    <property type="match status" value="1"/>
</dbReference>
<dbReference type="PANTHER" id="PTHR45712:SF3">
    <property type="entry name" value="OSTEOMODULIN"/>
    <property type="match status" value="1"/>
</dbReference>
<dbReference type="InterPro" id="IPR001611">
    <property type="entry name" value="Leu-rich_rpt"/>
</dbReference>
<accession>A0A9D3Q748</accession>
<dbReference type="SMART" id="SM00364">
    <property type="entry name" value="LRR_BAC"/>
    <property type="match status" value="5"/>
</dbReference>
<proteinExistence type="predicted"/>
<evidence type="ECO:0000313" key="9">
    <source>
        <dbReference type="Proteomes" id="UP001046870"/>
    </source>
</evidence>
<dbReference type="InterPro" id="IPR032675">
    <property type="entry name" value="LRR_dom_sf"/>
</dbReference>
<dbReference type="GO" id="GO:0005615">
    <property type="term" value="C:extracellular space"/>
    <property type="evidence" value="ECO:0007669"/>
    <property type="project" value="TreeGrafter"/>
</dbReference>
<feature type="chain" id="PRO_5039072071" description="LRRNT domain-containing protein" evidence="6">
    <location>
        <begin position="21"/>
        <end position="400"/>
    </location>
</feature>
<feature type="domain" description="LRRNT" evidence="7">
    <location>
        <begin position="65"/>
        <end position="99"/>
    </location>
</feature>
<dbReference type="InterPro" id="IPR050333">
    <property type="entry name" value="SLRP"/>
</dbReference>
<dbReference type="InterPro" id="IPR000372">
    <property type="entry name" value="LRRNT"/>
</dbReference>
<evidence type="ECO:0000256" key="6">
    <source>
        <dbReference type="SAM" id="SignalP"/>
    </source>
</evidence>
<keyword evidence="2 6" id="KW-0732">Signal</keyword>
<protein>
    <recommendedName>
        <fullName evidence="7">LRRNT domain-containing protein</fullName>
    </recommendedName>
</protein>
<name>A0A9D3Q748_MEGAT</name>
<feature type="signal peptide" evidence="6">
    <location>
        <begin position="1"/>
        <end position="20"/>
    </location>
</feature>
<organism evidence="8 9">
    <name type="scientific">Megalops atlanticus</name>
    <name type="common">Tarpon</name>
    <name type="synonym">Clupea gigantea</name>
    <dbReference type="NCBI Taxonomy" id="7932"/>
    <lineage>
        <taxon>Eukaryota</taxon>
        <taxon>Metazoa</taxon>
        <taxon>Chordata</taxon>
        <taxon>Craniata</taxon>
        <taxon>Vertebrata</taxon>
        <taxon>Euteleostomi</taxon>
        <taxon>Actinopterygii</taxon>
        <taxon>Neopterygii</taxon>
        <taxon>Teleostei</taxon>
        <taxon>Elopiformes</taxon>
        <taxon>Megalopidae</taxon>
        <taxon>Megalops</taxon>
    </lineage>
</organism>
<reference evidence="8" key="1">
    <citation type="submission" date="2021-01" db="EMBL/GenBank/DDBJ databases">
        <authorList>
            <person name="Zahm M."/>
            <person name="Roques C."/>
            <person name="Cabau C."/>
            <person name="Klopp C."/>
            <person name="Donnadieu C."/>
            <person name="Jouanno E."/>
            <person name="Lampietro C."/>
            <person name="Louis A."/>
            <person name="Herpin A."/>
            <person name="Echchiki A."/>
            <person name="Berthelot C."/>
            <person name="Parey E."/>
            <person name="Roest-Crollius H."/>
            <person name="Braasch I."/>
            <person name="Postlethwait J."/>
            <person name="Bobe J."/>
            <person name="Montfort J."/>
            <person name="Bouchez O."/>
            <person name="Begum T."/>
            <person name="Mejri S."/>
            <person name="Adams A."/>
            <person name="Chen W.-J."/>
            <person name="Guiguen Y."/>
        </authorList>
    </citation>
    <scope>NUCLEOTIDE SEQUENCE</scope>
    <source>
        <strain evidence="8">YG-15Mar2019-1</strain>
        <tissue evidence="8">Brain</tissue>
    </source>
</reference>
<evidence type="ECO:0000256" key="2">
    <source>
        <dbReference type="ARBA" id="ARBA00022729"/>
    </source>
</evidence>
<comment type="caution">
    <text evidence="8">The sequence shown here is derived from an EMBL/GenBank/DDBJ whole genome shotgun (WGS) entry which is preliminary data.</text>
</comment>
<dbReference type="SUPFAM" id="SSF52058">
    <property type="entry name" value="L domain-like"/>
    <property type="match status" value="1"/>
</dbReference>
<evidence type="ECO:0000256" key="4">
    <source>
        <dbReference type="ARBA" id="ARBA00023180"/>
    </source>
</evidence>
<dbReference type="Pfam" id="PF13855">
    <property type="entry name" value="LRR_8"/>
    <property type="match status" value="3"/>
</dbReference>
<dbReference type="PANTHER" id="PTHR45712">
    <property type="entry name" value="AGAP008170-PA"/>
    <property type="match status" value="1"/>
</dbReference>
<dbReference type="OrthoDB" id="1055097at2759"/>
<gene>
    <name evidence="8" type="ORF">MATL_G00077140</name>
</gene>
<evidence type="ECO:0000256" key="1">
    <source>
        <dbReference type="ARBA" id="ARBA00022614"/>
    </source>
</evidence>
<keyword evidence="9" id="KW-1185">Reference proteome</keyword>
<dbReference type="AlphaFoldDB" id="A0A9D3Q748"/>
<sequence length="400" mass="45400">MGLLKQWFLLILLLGVKVICQDYDNAYETTYPEYDSETELEPRIPPLVVTQPPDYGNPYIPYPQECARECYCPFSYPLAMYCDHRKLKAIPNIPRHIRHLYIQFNDIEAITAEPFVNATSLKEINLGHNSLKSSLVERNAFTNLKDLLLLYLDHNNLEEVPASLPKTLQRLSLGFNRISKLSADAMQGLASLTVLDLCNNRLTDAGIRGKTLSGMKALMQITMCNNKLKSMPSDLPASVLQLSLENNSIASIPDGYFKKTPNLLSLRVSHNKLKAVPYTVFNLSRLMELNLGHNQLSKAFFIPRALEHLYLNHNEFMDLNVTLMCPSLDQSKPNLLTYIRIDNNRLSGPIDYSAYSCFPRIRIIFYGEQKLEKKKTLPPTKKPRLMGDAPINGGDGNVYE</sequence>
<dbReference type="SMART" id="SM00369">
    <property type="entry name" value="LRR_TYP"/>
    <property type="match status" value="7"/>
</dbReference>
<evidence type="ECO:0000256" key="3">
    <source>
        <dbReference type="ARBA" id="ARBA00022737"/>
    </source>
</evidence>
<feature type="region of interest" description="Disordered" evidence="5">
    <location>
        <begin position="376"/>
        <end position="400"/>
    </location>
</feature>
<dbReference type="EMBL" id="JAFDVH010000005">
    <property type="protein sequence ID" value="KAG7478126.1"/>
    <property type="molecule type" value="Genomic_DNA"/>
</dbReference>
<evidence type="ECO:0000259" key="7">
    <source>
        <dbReference type="SMART" id="SM00013"/>
    </source>
</evidence>
<evidence type="ECO:0000256" key="5">
    <source>
        <dbReference type="SAM" id="MobiDB-lite"/>
    </source>
</evidence>
<dbReference type="Proteomes" id="UP001046870">
    <property type="component" value="Chromosome 5"/>
</dbReference>
<keyword evidence="1" id="KW-0433">Leucine-rich repeat</keyword>
<keyword evidence="3" id="KW-0677">Repeat</keyword>
<keyword evidence="4" id="KW-0325">Glycoprotein</keyword>
<dbReference type="Gene3D" id="3.80.10.10">
    <property type="entry name" value="Ribonuclease Inhibitor"/>
    <property type="match status" value="3"/>
</dbReference>
<dbReference type="SMART" id="SM00013">
    <property type="entry name" value="LRRNT"/>
    <property type="match status" value="1"/>
</dbReference>
<dbReference type="InterPro" id="IPR003591">
    <property type="entry name" value="Leu-rich_rpt_typical-subtyp"/>
</dbReference>